<evidence type="ECO:0000313" key="2">
    <source>
        <dbReference type="Proteomes" id="UP000027987"/>
    </source>
</evidence>
<accession>A0A075JYE2</accession>
<dbReference type="Proteomes" id="UP000027987">
    <property type="component" value="Chromosome"/>
</dbReference>
<dbReference type="EMBL" id="CP008884">
    <property type="protein sequence ID" value="AIF46477.1"/>
    <property type="molecule type" value="Genomic_DNA"/>
</dbReference>
<proteinExistence type="predicted"/>
<dbReference type="HOGENOM" id="CLU_127705_0_0_6"/>
<dbReference type="AlphaFoldDB" id="A0A075JYE2"/>
<reference evidence="1 2" key="1">
    <citation type="submission" date="2014-07" db="EMBL/GenBank/DDBJ databases">
        <title>Complete Genome Sequence of Dyella japonica Strain A8 Isolated from Malaysian Tropical Soil.</title>
        <authorList>
            <person name="Hui R.K.H."/>
            <person name="Chen J.-W."/>
            <person name="Chan K.-G."/>
            <person name="Leung F.C.C."/>
        </authorList>
    </citation>
    <scope>NUCLEOTIDE SEQUENCE [LARGE SCALE GENOMIC DNA]</scope>
    <source>
        <strain evidence="1 2">A8</strain>
    </source>
</reference>
<gene>
    <name evidence="1" type="ORF">HY57_03970</name>
</gene>
<evidence type="ECO:0000313" key="1">
    <source>
        <dbReference type="EMBL" id="AIF46477.1"/>
    </source>
</evidence>
<dbReference type="RefSeq" id="WP_019465560.1">
    <property type="nucleotide sequence ID" value="NZ_ALOY01000158.1"/>
</dbReference>
<protein>
    <submittedName>
        <fullName evidence="1">Uncharacterized protein</fullName>
    </submittedName>
</protein>
<dbReference type="PATRIC" id="fig|1217721.7.peg.832"/>
<dbReference type="KEGG" id="dja:HY57_03970"/>
<keyword evidence="2" id="KW-1185">Reference proteome</keyword>
<name>A0A075JYE2_9GAMM</name>
<organism evidence="1 2">
    <name type="scientific">Dyella japonica A8</name>
    <dbReference type="NCBI Taxonomy" id="1217721"/>
    <lineage>
        <taxon>Bacteria</taxon>
        <taxon>Pseudomonadati</taxon>
        <taxon>Pseudomonadota</taxon>
        <taxon>Gammaproteobacteria</taxon>
        <taxon>Lysobacterales</taxon>
        <taxon>Rhodanobacteraceae</taxon>
        <taxon>Dyella</taxon>
    </lineage>
</organism>
<sequence length="139" mass="15427">MHFRIDVAPAIQTIRAYADDAVRSMRDTYGLCLDHSLESLAHLDDVLATWHEDGATADTMTPSIFAFGSYAGEVLCEHEPGRWIEPPTNDHGAWDDLFPFVRLLDGREWRPIGLAFAALMDGPPYSLLQSARRLLATGA</sequence>
<dbReference type="OrthoDB" id="8779193at2"/>
<dbReference type="STRING" id="1217721.HY57_03970"/>